<gene>
    <name evidence="1" type="primary">gclc</name>
</gene>
<accession>G0TES4</accession>
<reference evidence="1" key="2">
    <citation type="submission" date="2011-07" db="EMBL/GenBank/DDBJ databases">
        <title>Molecular and biochemical biomarkers in environmental monitoring: A comparison of biotransformation and antioxidant defence systems in multiple tissues.</title>
        <authorList>
            <person name="Giuliani M.E."/>
            <person name="Benedetti M."/>
            <person name="Arukwe A."/>
            <person name="Regoli F."/>
        </authorList>
    </citation>
    <scope>NUCLEOTIDE SEQUENCE</scope>
</reference>
<protein>
    <submittedName>
        <fullName evidence="1">Glutamate-cysteine ligase, catalytic subunit</fullName>
    </submittedName>
</protein>
<dbReference type="AlphaFoldDB" id="G0TES4"/>
<dbReference type="EMBL" id="HE565353">
    <property type="protein sequence ID" value="CCC33066.1"/>
    <property type="molecule type" value="mRNA"/>
</dbReference>
<reference evidence="1" key="1">
    <citation type="submission" date="2011-06" db="EMBL/GenBank/DDBJ databases">
        <authorList>
            <person name="Giuliani M."/>
        </authorList>
    </citation>
    <scope>NUCLEOTIDE SEQUENCE</scope>
</reference>
<name>G0TES4_ANGAN</name>
<dbReference type="GO" id="GO:0016874">
    <property type="term" value="F:ligase activity"/>
    <property type="evidence" value="ECO:0007669"/>
    <property type="project" value="UniProtKB-KW"/>
</dbReference>
<feature type="non-terminal residue" evidence="1">
    <location>
        <position position="41"/>
    </location>
</feature>
<keyword evidence="1" id="KW-0436">Ligase</keyword>
<sequence>GVDAHQGVLRGVVVQSVWGGGGSLQNGTAALEDVLPEIKHA</sequence>
<feature type="non-terminal residue" evidence="1">
    <location>
        <position position="1"/>
    </location>
</feature>
<evidence type="ECO:0000313" key="1">
    <source>
        <dbReference type="EMBL" id="CCC33066.1"/>
    </source>
</evidence>
<organism evidence="1">
    <name type="scientific">Anguilla anguilla</name>
    <name type="common">European freshwater eel</name>
    <name type="synonym">Muraena anguilla</name>
    <dbReference type="NCBI Taxonomy" id="7936"/>
    <lineage>
        <taxon>Eukaryota</taxon>
        <taxon>Metazoa</taxon>
        <taxon>Chordata</taxon>
        <taxon>Craniata</taxon>
        <taxon>Vertebrata</taxon>
        <taxon>Euteleostomi</taxon>
        <taxon>Actinopterygii</taxon>
        <taxon>Neopterygii</taxon>
        <taxon>Teleostei</taxon>
        <taxon>Anguilliformes</taxon>
        <taxon>Anguillidae</taxon>
        <taxon>Anguilla</taxon>
    </lineage>
</organism>
<proteinExistence type="evidence at transcript level"/>